<dbReference type="PANTHER" id="PTHR35882:SF3">
    <property type="entry name" value="GLYCOSIDE-HYDROLASE FAMILY GH114 TIM-BARREL DOMAIN-CONTAINING PROTEIN"/>
    <property type="match status" value="1"/>
</dbReference>
<gene>
    <name evidence="1" type="ORF">GALL_154910</name>
</gene>
<dbReference type="InterPro" id="IPR013785">
    <property type="entry name" value="Aldolase_TIM"/>
</dbReference>
<evidence type="ECO:0000313" key="1">
    <source>
        <dbReference type="EMBL" id="OIR02334.1"/>
    </source>
</evidence>
<dbReference type="AlphaFoldDB" id="A0A1J5SQJ1"/>
<sequence>MMLGCAALLAAVRPGRAAAEQLVGGRVIPDPPSQILRDVPDTPIEKIPNFRRLMRGVVRELGDVAHKRGLQVLVRNAPEMLVKDRLEALWEEKREPGQPHTPQGSLFEDYLAAVDGVMIDGLICGYGGFGQPTPNDQSARFWELAGQMKKAGKSVFTVDYSKDKAMAALVRKRARQAGFVPYLDTGGDETLKQVPSGRAWDERSEHIDHVSEARNWLPCFGGEAFHSRQAWIDRLAATNYDVLVLDPFRNGEALSKADIDALKVKVMGTRRLVLAVLPVGIANADRWYWKPDWRAGNPSYLLGPLEEDPKAWLTTYWAGEWEKLLGTYFNGLADLGVDGFLLDSVDAYTLFEDRYPID</sequence>
<dbReference type="PANTHER" id="PTHR35882">
    <property type="entry name" value="PELA"/>
    <property type="match status" value="1"/>
</dbReference>
<reference evidence="1" key="1">
    <citation type="submission" date="2016-10" db="EMBL/GenBank/DDBJ databases">
        <title>Sequence of Gallionella enrichment culture.</title>
        <authorList>
            <person name="Poehlein A."/>
            <person name="Muehling M."/>
            <person name="Daniel R."/>
        </authorList>
    </citation>
    <scope>NUCLEOTIDE SEQUENCE</scope>
</reference>
<dbReference type="SUPFAM" id="SSF51445">
    <property type="entry name" value="(Trans)glycosidases"/>
    <property type="match status" value="1"/>
</dbReference>
<comment type="caution">
    <text evidence="1">The sequence shown here is derived from an EMBL/GenBank/DDBJ whole genome shotgun (WGS) entry which is preliminary data.</text>
</comment>
<organism evidence="1">
    <name type="scientific">mine drainage metagenome</name>
    <dbReference type="NCBI Taxonomy" id="410659"/>
    <lineage>
        <taxon>unclassified sequences</taxon>
        <taxon>metagenomes</taxon>
        <taxon>ecological metagenomes</taxon>
    </lineage>
</organism>
<dbReference type="InterPro" id="IPR017853">
    <property type="entry name" value="GH"/>
</dbReference>
<dbReference type="InterPro" id="IPR016062">
    <property type="entry name" value="TM1410-rel"/>
</dbReference>
<protein>
    <submittedName>
        <fullName evidence="1">Uncharacterized protein</fullName>
    </submittedName>
</protein>
<proteinExistence type="predicted"/>
<dbReference type="Gene3D" id="3.20.20.70">
    <property type="entry name" value="Aldolase class I"/>
    <property type="match status" value="2"/>
</dbReference>
<accession>A0A1J5SQJ1</accession>
<dbReference type="PRINTS" id="PR01545">
    <property type="entry name" value="THEMAYE10DUF"/>
</dbReference>
<dbReference type="EMBL" id="MLJW01000075">
    <property type="protein sequence ID" value="OIR02334.1"/>
    <property type="molecule type" value="Genomic_DNA"/>
</dbReference>
<name>A0A1J5SQJ1_9ZZZZ</name>